<dbReference type="GO" id="GO:0033281">
    <property type="term" value="C:TAT protein transport complex"/>
    <property type="evidence" value="ECO:0007669"/>
    <property type="project" value="UniProtKB-UniRule"/>
</dbReference>
<evidence type="ECO:0000256" key="7">
    <source>
        <dbReference type="ARBA" id="ARBA00023010"/>
    </source>
</evidence>
<protein>
    <recommendedName>
        <fullName evidence="9">Sec-independent protein translocase protein TatA</fullName>
    </recommendedName>
</protein>
<evidence type="ECO:0000256" key="8">
    <source>
        <dbReference type="ARBA" id="ARBA00023136"/>
    </source>
</evidence>
<dbReference type="GO" id="GO:0043953">
    <property type="term" value="P:protein transport by the Tat complex"/>
    <property type="evidence" value="ECO:0007669"/>
    <property type="project" value="UniProtKB-UniRule"/>
</dbReference>
<evidence type="ECO:0000256" key="9">
    <source>
        <dbReference type="HAMAP-Rule" id="MF_00236"/>
    </source>
</evidence>
<comment type="subcellular location">
    <subcellularLocation>
        <location evidence="1 9">Cell membrane</location>
        <topology evidence="1 9">Single-pass membrane protein</topology>
    </subcellularLocation>
</comment>
<evidence type="ECO:0000313" key="12">
    <source>
        <dbReference type="Proteomes" id="UP000543598"/>
    </source>
</evidence>
<dbReference type="InterPro" id="IPR003369">
    <property type="entry name" value="TatA/B/E"/>
</dbReference>
<keyword evidence="2 9" id="KW-0813">Transport</keyword>
<gene>
    <name evidence="9" type="primary">tatA</name>
    <name evidence="11" type="ORF">HLA99_03885</name>
</gene>
<keyword evidence="4 9" id="KW-0812">Transmembrane</keyword>
<dbReference type="AlphaFoldDB" id="A0A7Y2LY73"/>
<evidence type="ECO:0000313" key="11">
    <source>
        <dbReference type="EMBL" id="NNH02999.1"/>
    </source>
</evidence>
<dbReference type="HAMAP" id="MF_00236">
    <property type="entry name" value="TatA_E"/>
    <property type="match status" value="1"/>
</dbReference>
<evidence type="ECO:0000256" key="2">
    <source>
        <dbReference type="ARBA" id="ARBA00022448"/>
    </source>
</evidence>
<feature type="region of interest" description="Disordered" evidence="10">
    <location>
        <begin position="44"/>
        <end position="79"/>
    </location>
</feature>
<dbReference type="Gene3D" id="1.20.5.3310">
    <property type="match status" value="1"/>
</dbReference>
<evidence type="ECO:0000256" key="5">
    <source>
        <dbReference type="ARBA" id="ARBA00022927"/>
    </source>
</evidence>
<accession>A0A7Y2LY73</accession>
<comment type="function">
    <text evidence="9">Part of the twin-arginine translocation (Tat) system that transports large folded proteins containing a characteristic twin-arginine motif in their signal peptide across membranes. TatA could form the protein-conducting channel of the Tat system.</text>
</comment>
<feature type="compositionally biased region" description="Low complexity" evidence="10">
    <location>
        <begin position="60"/>
        <end position="69"/>
    </location>
</feature>
<keyword evidence="8 9" id="KW-0472">Membrane</keyword>
<proteinExistence type="inferred from homology"/>
<keyword evidence="12" id="KW-1185">Reference proteome</keyword>
<evidence type="ECO:0000256" key="6">
    <source>
        <dbReference type="ARBA" id="ARBA00022989"/>
    </source>
</evidence>
<dbReference type="GO" id="GO:0008320">
    <property type="term" value="F:protein transmembrane transporter activity"/>
    <property type="evidence" value="ECO:0007669"/>
    <property type="project" value="UniProtKB-UniRule"/>
</dbReference>
<reference evidence="11 12" key="1">
    <citation type="submission" date="2020-05" db="EMBL/GenBank/DDBJ databases">
        <title>MicrobeNet Type strains.</title>
        <authorList>
            <person name="Nicholson A.C."/>
        </authorList>
    </citation>
    <scope>NUCLEOTIDE SEQUENCE [LARGE SCALE GENOMIC DNA]</scope>
    <source>
        <strain evidence="11 12">JCM 14282</strain>
    </source>
</reference>
<keyword evidence="7 9" id="KW-0811">Translocation</keyword>
<evidence type="ECO:0000256" key="1">
    <source>
        <dbReference type="ARBA" id="ARBA00004162"/>
    </source>
</evidence>
<evidence type="ECO:0000256" key="10">
    <source>
        <dbReference type="SAM" id="MobiDB-lite"/>
    </source>
</evidence>
<evidence type="ECO:0000256" key="4">
    <source>
        <dbReference type="ARBA" id="ARBA00022692"/>
    </source>
</evidence>
<comment type="caution">
    <text evidence="11">The sequence shown here is derived from an EMBL/GenBank/DDBJ whole genome shotgun (WGS) entry which is preliminary data.</text>
</comment>
<name>A0A7Y2LY73_9MICO</name>
<keyword evidence="5 9" id="KW-0653">Protein transport</keyword>
<evidence type="ECO:0000256" key="3">
    <source>
        <dbReference type="ARBA" id="ARBA00022475"/>
    </source>
</evidence>
<dbReference type="InterPro" id="IPR006312">
    <property type="entry name" value="TatA/E"/>
</dbReference>
<keyword evidence="3 9" id="KW-1003">Cell membrane</keyword>
<dbReference type="EMBL" id="JABEMB010000003">
    <property type="protein sequence ID" value="NNH02999.1"/>
    <property type="molecule type" value="Genomic_DNA"/>
</dbReference>
<keyword evidence="6 9" id="KW-1133">Transmembrane helix</keyword>
<comment type="similarity">
    <text evidence="9">Belongs to the TatA/E family.</text>
</comment>
<dbReference type="Pfam" id="PF02416">
    <property type="entry name" value="TatA_B_E"/>
    <property type="match status" value="1"/>
</dbReference>
<sequence length="79" mass="8171">MIGNLTGMHLLVLVAVLLLLFGATKLPALARSIGQSMRILRTETRSLSADESGADDKPRASAADPSAAAESTVGPTPRN</sequence>
<dbReference type="PANTHER" id="PTHR42982">
    <property type="entry name" value="SEC-INDEPENDENT PROTEIN TRANSLOCASE PROTEIN TATA"/>
    <property type="match status" value="1"/>
</dbReference>
<dbReference type="Proteomes" id="UP000543598">
    <property type="component" value="Unassembled WGS sequence"/>
</dbReference>
<comment type="subunit">
    <text evidence="9">The Tat system comprises two distinct complexes: a TatABC complex, containing multiple copies of TatA, TatB and TatC subunits, and a separate TatA complex, containing only TatA subunits. Substrates initially bind to the TatABC complex, which probably triggers association of the separate TatA complex to form the active translocon.</text>
</comment>
<dbReference type="PANTHER" id="PTHR42982:SF8">
    <property type="entry name" value="SEC-INDEPENDENT PROTEIN TRANSLOCASE PROTEIN TATA"/>
    <property type="match status" value="1"/>
</dbReference>
<organism evidence="11 12">
    <name type="scientific">Microbacterium ulmi</name>
    <dbReference type="NCBI Taxonomy" id="179095"/>
    <lineage>
        <taxon>Bacteria</taxon>
        <taxon>Bacillati</taxon>
        <taxon>Actinomycetota</taxon>
        <taxon>Actinomycetes</taxon>
        <taxon>Micrococcales</taxon>
        <taxon>Microbacteriaceae</taxon>
        <taxon>Microbacterium</taxon>
    </lineage>
</organism>